<dbReference type="Proteomes" id="UP000748531">
    <property type="component" value="Unassembled WGS sequence"/>
</dbReference>
<protein>
    <submittedName>
        <fullName evidence="1">Uncharacterized protein</fullName>
    </submittedName>
</protein>
<organism evidence="1 2">
    <name type="scientific">Paragonimus heterotremus</name>
    <dbReference type="NCBI Taxonomy" id="100268"/>
    <lineage>
        <taxon>Eukaryota</taxon>
        <taxon>Metazoa</taxon>
        <taxon>Spiralia</taxon>
        <taxon>Lophotrochozoa</taxon>
        <taxon>Platyhelminthes</taxon>
        <taxon>Trematoda</taxon>
        <taxon>Digenea</taxon>
        <taxon>Plagiorchiida</taxon>
        <taxon>Troglotremata</taxon>
        <taxon>Troglotrematidae</taxon>
        <taxon>Paragonimus</taxon>
    </lineage>
</organism>
<proteinExistence type="predicted"/>
<gene>
    <name evidence="1" type="ORF">PHET_04375</name>
</gene>
<dbReference type="AlphaFoldDB" id="A0A8J4SQG3"/>
<evidence type="ECO:0000313" key="2">
    <source>
        <dbReference type="Proteomes" id="UP000748531"/>
    </source>
</evidence>
<sequence length="38" mass="4472">MALWNEAKFVTYPRLNQSCLDTLEPMFVFLFLLCRSSS</sequence>
<keyword evidence="2" id="KW-1185">Reference proteome</keyword>
<name>A0A8J4SQG3_9TREM</name>
<dbReference type="EMBL" id="LUCH01001889">
    <property type="protein sequence ID" value="KAF5402317.1"/>
    <property type="molecule type" value="Genomic_DNA"/>
</dbReference>
<accession>A0A8J4SQG3</accession>
<evidence type="ECO:0000313" key="1">
    <source>
        <dbReference type="EMBL" id="KAF5402317.1"/>
    </source>
</evidence>
<reference evidence="1" key="1">
    <citation type="submission" date="2019-05" db="EMBL/GenBank/DDBJ databases">
        <title>Annotation for the trematode Paragonimus heterotremus.</title>
        <authorList>
            <person name="Choi Y.-J."/>
        </authorList>
    </citation>
    <scope>NUCLEOTIDE SEQUENCE</scope>
    <source>
        <strain evidence="1">LC</strain>
    </source>
</reference>
<comment type="caution">
    <text evidence="1">The sequence shown here is derived from an EMBL/GenBank/DDBJ whole genome shotgun (WGS) entry which is preliminary data.</text>
</comment>